<gene>
    <name evidence="1" type="ORF">R5A26_22730</name>
</gene>
<sequence>MTPGPRDRDLEADTTEANKLYNKADAKIWALGHSIPVYQRPQVLAVRSPLADYGASGLAHVDCTKVGRLKK</sequence>
<comment type="caution">
    <text evidence="1">The sequence shown here is derived from an EMBL/GenBank/DDBJ whole genome shotgun (WGS) entry which is preliminary data.</text>
</comment>
<name>A0ABU4FDV7_9ACTN</name>
<evidence type="ECO:0008006" key="3">
    <source>
        <dbReference type="Google" id="ProtNLM"/>
    </source>
</evidence>
<dbReference type="Proteomes" id="UP001187346">
    <property type="component" value="Unassembled WGS sequence"/>
</dbReference>
<organism evidence="1 2">
    <name type="scientific">Streptomyces prunicolor</name>
    <dbReference type="NCBI Taxonomy" id="67348"/>
    <lineage>
        <taxon>Bacteria</taxon>
        <taxon>Bacillati</taxon>
        <taxon>Actinomycetota</taxon>
        <taxon>Actinomycetes</taxon>
        <taxon>Kitasatosporales</taxon>
        <taxon>Streptomycetaceae</taxon>
        <taxon>Streptomyces</taxon>
    </lineage>
</organism>
<evidence type="ECO:0000313" key="1">
    <source>
        <dbReference type="EMBL" id="MDV7218767.1"/>
    </source>
</evidence>
<dbReference type="EMBL" id="JAWMAJ010000074">
    <property type="protein sequence ID" value="MDV7218767.1"/>
    <property type="molecule type" value="Genomic_DNA"/>
</dbReference>
<dbReference type="RefSeq" id="WP_266880575.1">
    <property type="nucleotide sequence ID" value="NZ_JAPEMW010000003.1"/>
</dbReference>
<evidence type="ECO:0000313" key="2">
    <source>
        <dbReference type="Proteomes" id="UP001187346"/>
    </source>
</evidence>
<proteinExistence type="predicted"/>
<protein>
    <recommendedName>
        <fullName evidence="3">Solute-binding protein family 5 domain-containing protein</fullName>
    </recommendedName>
</protein>
<reference evidence="1 2" key="1">
    <citation type="submission" date="2023-10" db="EMBL/GenBank/DDBJ databases">
        <title>Characterization of rhizosphere-enriched actinobacteria from wheat plants lab-grown on chernevaya soil.</title>
        <authorList>
            <person name="Tikhonova E.N."/>
            <person name="Konopkin A."/>
            <person name="Kravchenko I.K."/>
        </authorList>
    </citation>
    <scope>NUCLEOTIDE SEQUENCE [LARGE SCALE GENOMIC DNA]</scope>
    <source>
        <strain evidence="1 2">RR29</strain>
    </source>
</reference>
<keyword evidence="2" id="KW-1185">Reference proteome</keyword>
<accession>A0ABU4FDV7</accession>